<reference evidence="8 9" key="1">
    <citation type="submission" date="2017-10" db="EMBL/GenBank/DDBJ databases">
        <title>Nyctiphanis sp. nov., isolated from the stomach of the euphausiid Nyctiphanes simplex (Hansen, 1911) in the Gulf of California.</title>
        <authorList>
            <person name="Gomez-Gil B."/>
            <person name="Aguilar-Mendez M."/>
            <person name="Lopez-Cortes A."/>
            <person name="Gomez-Gutierrez J."/>
            <person name="Roque A."/>
            <person name="Lang E."/>
            <person name="Gonzalez-Castillo A."/>
        </authorList>
    </citation>
    <scope>NUCLEOTIDE SEQUENCE [LARGE SCALE GENOMIC DNA]</scope>
    <source>
        <strain evidence="8 9">CAIM 600</strain>
    </source>
</reference>
<gene>
    <name evidence="8" type="ORF">CS022_00520</name>
</gene>
<proteinExistence type="inferred from homology"/>
<comment type="subcellular location">
    <subcellularLocation>
        <location evidence="1">Cell outer membrane</location>
        <topology evidence="1">Multi-pass membrane protein</topology>
    </subcellularLocation>
</comment>
<evidence type="ECO:0000256" key="1">
    <source>
        <dbReference type="ARBA" id="ARBA00004571"/>
    </source>
</evidence>
<accession>A0A4Q0YTY4</accession>
<comment type="similarity">
    <text evidence="2">Belongs to the OmpP1/FadL family.</text>
</comment>
<keyword evidence="3" id="KW-1134">Transmembrane beta strand</keyword>
<keyword evidence="4" id="KW-0812">Transmembrane</keyword>
<dbReference type="PANTHER" id="PTHR35093">
    <property type="entry name" value="OUTER MEMBRANE PROTEIN NMB0088-RELATED"/>
    <property type="match status" value="1"/>
</dbReference>
<evidence type="ECO:0000256" key="4">
    <source>
        <dbReference type="ARBA" id="ARBA00022692"/>
    </source>
</evidence>
<evidence type="ECO:0000256" key="7">
    <source>
        <dbReference type="ARBA" id="ARBA00023237"/>
    </source>
</evidence>
<organism evidence="8 9">
    <name type="scientific">Veronia nyctiphanis</name>
    <dbReference type="NCBI Taxonomy" id="1278244"/>
    <lineage>
        <taxon>Bacteria</taxon>
        <taxon>Pseudomonadati</taxon>
        <taxon>Pseudomonadota</taxon>
        <taxon>Gammaproteobacteria</taxon>
        <taxon>Vibrionales</taxon>
        <taxon>Vibrionaceae</taxon>
        <taxon>Veronia</taxon>
    </lineage>
</organism>
<keyword evidence="5" id="KW-0732">Signal</keyword>
<dbReference type="InterPro" id="IPR005017">
    <property type="entry name" value="OMPP1/FadL/TodX"/>
</dbReference>
<evidence type="ECO:0000256" key="2">
    <source>
        <dbReference type="ARBA" id="ARBA00008163"/>
    </source>
</evidence>
<comment type="caution">
    <text evidence="8">The sequence shown here is derived from an EMBL/GenBank/DDBJ whole genome shotgun (WGS) entry which is preliminary data.</text>
</comment>
<dbReference type="PANTHER" id="PTHR35093:SF3">
    <property type="entry name" value="LONG-CHAIN FATTY ACID TRANSPORT PROTEIN"/>
    <property type="match status" value="1"/>
</dbReference>
<dbReference type="GO" id="GO:0009279">
    <property type="term" value="C:cell outer membrane"/>
    <property type="evidence" value="ECO:0007669"/>
    <property type="project" value="UniProtKB-SubCell"/>
</dbReference>
<evidence type="ECO:0000313" key="9">
    <source>
        <dbReference type="Proteomes" id="UP000290287"/>
    </source>
</evidence>
<dbReference type="Gene3D" id="2.40.160.60">
    <property type="entry name" value="Outer membrane protein transport protein (OMPP1/FadL/TodX)"/>
    <property type="match status" value="1"/>
</dbReference>
<dbReference type="EMBL" id="PEIB01000001">
    <property type="protein sequence ID" value="RXJ74752.1"/>
    <property type="molecule type" value="Genomic_DNA"/>
</dbReference>
<keyword evidence="9" id="KW-1185">Reference proteome</keyword>
<sequence>MSVGAGAIINYANVKVGRYVGSFAQVFDTLKPTDIALVARMDGFGFGYNVGALYEFNEDHRMGVSYRGKSSISLDNGELSDFTGRYIPADGGTTGVKMTLDLPDVFEFSGYHRIFDDWAFHYDVMWTGWSALAGVTIKDKTGDTCMFNREPDKLGICVSNPIKLEDSFRYAVGATHYFNDDWTFRTGFAFDEQAAETSVVLPDMNTITAAVGATWQFNSDLSFDFGFSANKRQTAEFIDKDLTFKQPYLFRVTRSAIFLSLGFNYEI</sequence>
<evidence type="ECO:0000256" key="3">
    <source>
        <dbReference type="ARBA" id="ARBA00022452"/>
    </source>
</evidence>
<evidence type="ECO:0000256" key="5">
    <source>
        <dbReference type="ARBA" id="ARBA00022729"/>
    </source>
</evidence>
<dbReference type="Pfam" id="PF03349">
    <property type="entry name" value="Toluene_X"/>
    <property type="match status" value="1"/>
</dbReference>
<dbReference type="GO" id="GO:0015483">
    <property type="term" value="F:long-chain fatty acid transporting porin activity"/>
    <property type="evidence" value="ECO:0007669"/>
    <property type="project" value="TreeGrafter"/>
</dbReference>
<evidence type="ECO:0000313" key="8">
    <source>
        <dbReference type="EMBL" id="RXJ74752.1"/>
    </source>
</evidence>
<keyword evidence="7" id="KW-0998">Cell outer membrane</keyword>
<dbReference type="Proteomes" id="UP000290287">
    <property type="component" value="Unassembled WGS sequence"/>
</dbReference>
<evidence type="ECO:0000256" key="6">
    <source>
        <dbReference type="ARBA" id="ARBA00023136"/>
    </source>
</evidence>
<protein>
    <submittedName>
        <fullName evidence="8">Uncharacterized protein</fullName>
    </submittedName>
</protein>
<dbReference type="SUPFAM" id="SSF56935">
    <property type="entry name" value="Porins"/>
    <property type="match status" value="1"/>
</dbReference>
<keyword evidence="6" id="KW-0472">Membrane</keyword>
<dbReference type="AlphaFoldDB" id="A0A4Q0YTY4"/>
<name>A0A4Q0YTY4_9GAMM</name>